<proteinExistence type="predicted"/>
<feature type="domain" description="Hemerythrin-like" evidence="1">
    <location>
        <begin position="7"/>
        <end position="140"/>
    </location>
</feature>
<protein>
    <submittedName>
        <fullName evidence="2">Hemerythrin-like domain-containing protein</fullName>
    </submittedName>
</protein>
<dbReference type="AlphaFoldDB" id="A0A3N4V1S0"/>
<dbReference type="InterPro" id="IPR012312">
    <property type="entry name" value="Hemerythrin-like"/>
</dbReference>
<dbReference type="EMBL" id="RKQL01000004">
    <property type="protein sequence ID" value="RPE66864.1"/>
    <property type="molecule type" value="Genomic_DNA"/>
</dbReference>
<organism evidence="2 3">
    <name type="scientific">Tibeticola sediminis</name>
    <dbReference type="NCBI Taxonomy" id="1917811"/>
    <lineage>
        <taxon>Bacteria</taxon>
        <taxon>Pseudomonadati</taxon>
        <taxon>Pseudomonadota</taxon>
        <taxon>Betaproteobacteria</taxon>
        <taxon>Burkholderiales</taxon>
        <taxon>Comamonadaceae</taxon>
        <taxon>Tibeticola</taxon>
    </lineage>
</organism>
<dbReference type="OrthoDB" id="8560984at2"/>
<comment type="caution">
    <text evidence="2">The sequence shown here is derived from an EMBL/GenBank/DDBJ whole genome shotgun (WGS) entry which is preliminary data.</text>
</comment>
<evidence type="ECO:0000313" key="3">
    <source>
        <dbReference type="Proteomes" id="UP000272193"/>
    </source>
</evidence>
<dbReference type="PANTHER" id="PTHR39966">
    <property type="entry name" value="BLL2471 PROTEIN-RELATED"/>
    <property type="match status" value="1"/>
</dbReference>
<dbReference type="PANTHER" id="PTHR39966:SF1">
    <property type="entry name" value="HEMERYTHRIN-LIKE DOMAIN-CONTAINING PROTEIN"/>
    <property type="match status" value="1"/>
</dbReference>
<keyword evidence="3" id="KW-1185">Reference proteome</keyword>
<dbReference type="Proteomes" id="UP000272193">
    <property type="component" value="Unassembled WGS sequence"/>
</dbReference>
<accession>A0A3N4V1S0</accession>
<dbReference type="Pfam" id="PF01814">
    <property type="entry name" value="Hemerythrin"/>
    <property type="match status" value="1"/>
</dbReference>
<sequence>MKHPSLTIIRDEHSSLAAMLQSMRLLVERGPGDHPERFFDVLRAMLFYIDEFPERLHHPKESELLFPRVARKAPAVAETIERLERDHQSGERLVRELQHLLLAWELLGESRRAAFTEAFRKYVDFYLEHMRIEEQVILPEAEQQFSDADWAELDAAFEQNRDPLTGKYPPDPAYERLFTRIVMKAPAPIGLGED</sequence>
<evidence type="ECO:0000313" key="2">
    <source>
        <dbReference type="EMBL" id="RPE66864.1"/>
    </source>
</evidence>
<dbReference type="GO" id="GO:0005886">
    <property type="term" value="C:plasma membrane"/>
    <property type="evidence" value="ECO:0007669"/>
    <property type="project" value="TreeGrafter"/>
</dbReference>
<dbReference type="Gene3D" id="1.20.120.520">
    <property type="entry name" value="nmb1532 protein domain like"/>
    <property type="match status" value="1"/>
</dbReference>
<reference evidence="2 3" key="1">
    <citation type="submission" date="2018-11" db="EMBL/GenBank/DDBJ databases">
        <title>Genomic Encyclopedia of Type Strains, Phase IV (KMG-IV): sequencing the most valuable type-strain genomes for metagenomic binning, comparative biology and taxonomic classification.</title>
        <authorList>
            <person name="Goeker M."/>
        </authorList>
    </citation>
    <scope>NUCLEOTIDE SEQUENCE [LARGE SCALE GENOMIC DNA]</scope>
    <source>
        <strain evidence="2 3">DSM 101684</strain>
    </source>
</reference>
<gene>
    <name evidence="2" type="ORF">EDC62_1938</name>
</gene>
<evidence type="ECO:0000259" key="1">
    <source>
        <dbReference type="Pfam" id="PF01814"/>
    </source>
</evidence>
<dbReference type="CDD" id="cd12108">
    <property type="entry name" value="Hr-like"/>
    <property type="match status" value="1"/>
</dbReference>
<dbReference type="RefSeq" id="WP_124223079.1">
    <property type="nucleotide sequence ID" value="NZ_RKQL01000004.1"/>
</dbReference>
<name>A0A3N4V1S0_9BURK</name>